<dbReference type="eggNOG" id="COG0566">
    <property type="taxonomic scope" value="Bacteria"/>
</dbReference>
<keyword evidence="2 6" id="KW-0489">Methyltransferase</keyword>
<dbReference type="Gene3D" id="3.40.1280.10">
    <property type="match status" value="1"/>
</dbReference>
<evidence type="ECO:0000256" key="1">
    <source>
        <dbReference type="ARBA" id="ARBA00007228"/>
    </source>
</evidence>
<feature type="domain" description="tRNA/rRNA methyltransferase SpoU type" evidence="4">
    <location>
        <begin position="111"/>
        <end position="248"/>
    </location>
</feature>
<dbReference type="KEGG" id="fma:FMG_0869"/>
<dbReference type="InterPro" id="IPR029026">
    <property type="entry name" value="tRNA_m1G_MTases_N"/>
</dbReference>
<gene>
    <name evidence="6" type="ordered locus">FMG_0869</name>
</gene>
<dbReference type="EMBL" id="AP008971">
    <property type="protein sequence ID" value="BAG08287.1"/>
    <property type="molecule type" value="Genomic_DNA"/>
</dbReference>
<dbReference type="AlphaFoldDB" id="B0S1P7"/>
<dbReference type="CDD" id="cd18095">
    <property type="entry name" value="SpoU-like_rRNA-MTase"/>
    <property type="match status" value="1"/>
</dbReference>
<dbReference type="SUPFAM" id="SSF75217">
    <property type="entry name" value="alpha/beta knot"/>
    <property type="match status" value="1"/>
</dbReference>
<dbReference type="GO" id="GO:0006396">
    <property type="term" value="P:RNA processing"/>
    <property type="evidence" value="ECO:0007669"/>
    <property type="project" value="InterPro"/>
</dbReference>
<evidence type="ECO:0000256" key="3">
    <source>
        <dbReference type="ARBA" id="ARBA00022679"/>
    </source>
</evidence>
<evidence type="ECO:0000313" key="7">
    <source>
        <dbReference type="Proteomes" id="UP000001319"/>
    </source>
</evidence>
<dbReference type="Pfam" id="PF22435">
    <property type="entry name" value="MRM3-like_sub_bind"/>
    <property type="match status" value="1"/>
</dbReference>
<proteinExistence type="inferred from homology"/>
<dbReference type="GO" id="GO:0003723">
    <property type="term" value="F:RNA binding"/>
    <property type="evidence" value="ECO:0007669"/>
    <property type="project" value="InterPro"/>
</dbReference>
<dbReference type="SUPFAM" id="SSF55315">
    <property type="entry name" value="L30e-like"/>
    <property type="match status" value="1"/>
</dbReference>
<dbReference type="Gene3D" id="3.30.1330.30">
    <property type="match status" value="1"/>
</dbReference>
<evidence type="ECO:0000256" key="2">
    <source>
        <dbReference type="ARBA" id="ARBA00022603"/>
    </source>
</evidence>
<keyword evidence="7" id="KW-1185">Reference proteome</keyword>
<dbReference type="PANTHER" id="PTHR43191:SF2">
    <property type="entry name" value="RRNA METHYLTRANSFERASE 3, MITOCHONDRIAL"/>
    <property type="match status" value="1"/>
</dbReference>
<dbReference type="InterPro" id="IPR029064">
    <property type="entry name" value="Ribosomal_eL30-like_sf"/>
</dbReference>
<dbReference type="InterPro" id="IPR053888">
    <property type="entry name" value="MRM3-like_sub_bind"/>
</dbReference>
<accession>B0S1P7</accession>
<sequence>MRIWIRLLKQAIKMITSTSNKIYKHVKSLYKKKYRQKYNEFVIEGYKLYQEAIKSNLNIKQVIIREGENFLDECVYFDSKTFNSLSEMNNPEGIICVVSFIEQKDVKSDQILFLENINDPGNLGTIIRSAEAFGYNKIVLSNNSCDIYNSKTIRSAMGSLFRMNISYENINVLEKYKSKGFKIYETSLEKNSRSILEIKNKEKHVLIIGNEANGISDEIKKYADEFLIIPMDNVTESLNASIAASLSMFYLSKLTN</sequence>
<dbReference type="InterPro" id="IPR051259">
    <property type="entry name" value="rRNA_Methyltransferase"/>
</dbReference>
<dbReference type="GO" id="GO:0032259">
    <property type="term" value="P:methylation"/>
    <property type="evidence" value="ECO:0007669"/>
    <property type="project" value="UniProtKB-KW"/>
</dbReference>
<dbReference type="InterPro" id="IPR001537">
    <property type="entry name" value="SpoU_MeTrfase"/>
</dbReference>
<evidence type="ECO:0000259" key="5">
    <source>
        <dbReference type="Pfam" id="PF22435"/>
    </source>
</evidence>
<dbReference type="PANTHER" id="PTHR43191">
    <property type="entry name" value="RRNA METHYLTRANSFERASE 3"/>
    <property type="match status" value="1"/>
</dbReference>
<protein>
    <submittedName>
        <fullName evidence="6">23S rRNA methyltransferase</fullName>
    </submittedName>
</protein>
<keyword evidence="3 6" id="KW-0808">Transferase</keyword>
<dbReference type="Proteomes" id="UP000001319">
    <property type="component" value="Chromosome"/>
</dbReference>
<dbReference type="STRING" id="334413.FMG_0869"/>
<reference evidence="6 7" key="1">
    <citation type="journal article" date="2008" name="DNA Res.">
        <title>Complete genome sequence of Finegoldia magna, an anaerobic opportunistic pathogen.</title>
        <authorList>
            <person name="Goto T."/>
            <person name="Yamashita A."/>
            <person name="Hirakawa H."/>
            <person name="Matsutani M."/>
            <person name="Todo K."/>
            <person name="Ohshima K."/>
            <person name="Toh H."/>
            <person name="Miyamoto K."/>
            <person name="Kuhara S."/>
            <person name="Hattori M."/>
            <person name="Shimizu T."/>
            <person name="Akimoto S."/>
        </authorList>
    </citation>
    <scope>NUCLEOTIDE SEQUENCE [LARGE SCALE GENOMIC DNA]</scope>
    <source>
        <strain evidence="7">ATCC 29328 / DSM 20472 / WAL 2508</strain>
    </source>
</reference>
<dbReference type="Pfam" id="PF00588">
    <property type="entry name" value="SpoU_methylase"/>
    <property type="match status" value="1"/>
</dbReference>
<comment type="similarity">
    <text evidence="1">Belongs to the class IV-like SAM-binding methyltransferase superfamily. RNA methyltransferase TrmH family.</text>
</comment>
<dbReference type="InterPro" id="IPR029028">
    <property type="entry name" value="Alpha/beta_knot_MTases"/>
</dbReference>
<feature type="domain" description="MRM3-like substrate binding" evidence="5">
    <location>
        <begin position="21"/>
        <end position="95"/>
    </location>
</feature>
<dbReference type="HOGENOM" id="CLU_021322_3_2_9"/>
<evidence type="ECO:0000259" key="4">
    <source>
        <dbReference type="Pfam" id="PF00588"/>
    </source>
</evidence>
<organism evidence="6 7">
    <name type="scientific">Finegoldia magna (strain ATCC 29328 / DSM 20472 / WAL 2508)</name>
    <name type="common">Peptostreptococcus magnus</name>
    <dbReference type="NCBI Taxonomy" id="334413"/>
    <lineage>
        <taxon>Bacteria</taxon>
        <taxon>Bacillati</taxon>
        <taxon>Bacillota</taxon>
        <taxon>Tissierellia</taxon>
        <taxon>Tissierellales</taxon>
        <taxon>Peptoniphilaceae</taxon>
        <taxon>Finegoldia</taxon>
    </lineage>
</organism>
<evidence type="ECO:0000313" key="6">
    <source>
        <dbReference type="EMBL" id="BAG08287.1"/>
    </source>
</evidence>
<dbReference type="GO" id="GO:0008173">
    <property type="term" value="F:RNA methyltransferase activity"/>
    <property type="evidence" value="ECO:0007669"/>
    <property type="project" value="InterPro"/>
</dbReference>
<name>B0S1P7_FINM2</name>